<evidence type="ECO:0000259" key="2">
    <source>
        <dbReference type="Pfam" id="PF01494"/>
    </source>
</evidence>
<keyword evidence="1 3" id="KW-0560">Oxidoreductase</keyword>
<dbReference type="PANTHER" id="PTHR43476">
    <property type="entry name" value="3-(3-HYDROXY-PHENYL)PROPIONATE/3-HYDROXYCINNAMIC ACID HYDROXYLASE"/>
    <property type="match status" value="1"/>
</dbReference>
<evidence type="ECO:0000313" key="4">
    <source>
        <dbReference type="Proteomes" id="UP001609821"/>
    </source>
</evidence>
<dbReference type="SUPFAM" id="SSF51905">
    <property type="entry name" value="FAD/NAD(P)-binding domain"/>
    <property type="match status" value="1"/>
</dbReference>
<dbReference type="InterPro" id="IPR002938">
    <property type="entry name" value="FAD-bd"/>
</dbReference>
<keyword evidence="4" id="KW-1185">Reference proteome</keyword>
<organism evidence="3 4">
    <name type="scientific">Pseudomonas kulmbachensis</name>
    <dbReference type="NCBI Taxonomy" id="3043408"/>
    <lineage>
        <taxon>Bacteria</taxon>
        <taxon>Pseudomonadati</taxon>
        <taxon>Pseudomonadota</taxon>
        <taxon>Gammaproteobacteria</taxon>
        <taxon>Pseudomonadales</taxon>
        <taxon>Pseudomonadaceae</taxon>
        <taxon>Pseudomonas</taxon>
    </lineage>
</organism>
<name>A0ABW7LX90_9PSED</name>
<dbReference type="EMBL" id="JBINXB010000005">
    <property type="protein sequence ID" value="MFH6565654.1"/>
    <property type="molecule type" value="Genomic_DNA"/>
</dbReference>
<dbReference type="InterPro" id="IPR050631">
    <property type="entry name" value="PheA/TfdB_FAD_monoxygenase"/>
</dbReference>
<dbReference type="Gene3D" id="3.30.9.10">
    <property type="entry name" value="D-Amino Acid Oxidase, subunit A, domain 2"/>
    <property type="match status" value="1"/>
</dbReference>
<accession>A0ABW7LX90</accession>
<protein>
    <submittedName>
        <fullName evidence="3">Bifunctional 3-(3-hydroxy-phenyl)propionate/3-hydroxycinnamic acid hydroxylase</fullName>
        <ecNumber evidence="3">1.14.13.127</ecNumber>
    </submittedName>
</protein>
<evidence type="ECO:0000256" key="1">
    <source>
        <dbReference type="ARBA" id="ARBA00023002"/>
    </source>
</evidence>
<dbReference type="InterPro" id="IPR036188">
    <property type="entry name" value="FAD/NAD-bd_sf"/>
</dbReference>
<feature type="domain" description="FAD-binding" evidence="2">
    <location>
        <begin position="8"/>
        <end position="344"/>
    </location>
</feature>
<comment type="caution">
    <text evidence="3">The sequence shown here is derived from an EMBL/GenBank/DDBJ whole genome shotgun (WGS) entry which is preliminary data.</text>
</comment>
<dbReference type="PRINTS" id="PR00420">
    <property type="entry name" value="RNGMNOXGNASE"/>
</dbReference>
<dbReference type="NCBIfam" id="NF004831">
    <property type="entry name" value="PRK06183.1-5"/>
    <property type="match status" value="1"/>
</dbReference>
<sequence>MTSPDMQADILIVGAGPTGLTLANLLGQAGIKTILIDRKTNTVTEPRAVSIDDESLRTMQAIGLEQEVLKDVVAGYGVHYFNRPGGHCFGKVEPTSKLYGFPKRNAFRQPLFEATLCKGLERFPSLKVCFSHELLSLEQENNQVIAQVRNESGQEIEIAANYLVACDGGRSPVRKQLGIAMVGSSFQSRWLVIDTDKDDDPFWQTRVYCDARRPVVDVPGPHQTRRFELLLRPGETDEEMLTDEKLRELLRPFRGTKSTSIVRKTVYTFHARVAERWRVGRVFLAGDAAHLTPPYAGQGMNSGIRDAHNLGWKLTQVLQGRINSSVLNTYESERRGHAWALIQLALNLGIVMAPSSVFRAKLISGLFRVIGMLPPLRDYFLQMRFKPKPRFSKGLVVPSRIVSPFKVGEMFPQPFLFDIEDQPVRLDHMLGDCFALIQCGNTAGNDLSKLEHPLWDSLGAKRILIESADAVIPVETDMRRLVLKDRQVSLTRALFDSNAIILLRPDRYIAAIFDLQGEFHTVQALEALFGIPTVPSFTDSPAAINAHHELS</sequence>
<dbReference type="RefSeq" id="WP_395246828.1">
    <property type="nucleotide sequence ID" value="NZ_JBINXA010000015.1"/>
</dbReference>
<dbReference type="NCBIfam" id="NF004829">
    <property type="entry name" value="PRK06183.1-3"/>
    <property type="match status" value="1"/>
</dbReference>
<reference evidence="3 4" key="1">
    <citation type="submission" date="2024-10" db="EMBL/GenBank/DDBJ databases">
        <title>Aeromonas and Pseudomonas from the Cagarras Archipelago, Rio de Janeiro, Brazil.</title>
        <authorList>
            <person name="Canellas A.L.B."/>
            <person name="Laport M.S."/>
        </authorList>
    </citation>
    <scope>NUCLEOTIDE SEQUENCE [LARGE SCALE GENOMIC DNA]</scope>
    <source>
        <strain evidence="3 4">CPF-4</strain>
    </source>
</reference>
<proteinExistence type="predicted"/>
<dbReference type="PANTHER" id="PTHR43476:SF3">
    <property type="entry name" value="FAD-BINDING MONOOXYGENASE"/>
    <property type="match status" value="1"/>
</dbReference>
<dbReference type="Gene3D" id="3.50.50.60">
    <property type="entry name" value="FAD/NAD(P)-binding domain"/>
    <property type="match status" value="1"/>
</dbReference>
<evidence type="ECO:0000313" key="3">
    <source>
        <dbReference type="EMBL" id="MFH6565654.1"/>
    </source>
</evidence>
<dbReference type="Proteomes" id="UP001609821">
    <property type="component" value="Unassembled WGS sequence"/>
</dbReference>
<dbReference type="EC" id="1.14.13.127" evidence="3"/>
<gene>
    <name evidence="3" type="ORF">ACHMWK_06705</name>
</gene>
<dbReference type="GO" id="GO:0008688">
    <property type="term" value="F:3-(3-hydroxyphenyl)propionate hydroxylase activity"/>
    <property type="evidence" value="ECO:0007669"/>
    <property type="project" value="UniProtKB-EC"/>
</dbReference>
<dbReference type="Pfam" id="PF01494">
    <property type="entry name" value="FAD_binding_3"/>
    <property type="match status" value="1"/>
</dbReference>